<keyword evidence="2 7" id="KW-0813">Transport</keyword>
<dbReference type="Proteomes" id="UP000245921">
    <property type="component" value="Unassembled WGS sequence"/>
</dbReference>
<protein>
    <submittedName>
        <fullName evidence="9">Carbohydrate ABC transporter membrane protein 1 (CUT1 family)</fullName>
    </submittedName>
</protein>
<organism evidence="9 10">
    <name type="scientific">Oceanotoga teriensis</name>
    <dbReference type="NCBI Taxonomy" id="515440"/>
    <lineage>
        <taxon>Bacteria</taxon>
        <taxon>Thermotogati</taxon>
        <taxon>Thermotogota</taxon>
        <taxon>Thermotogae</taxon>
        <taxon>Petrotogales</taxon>
        <taxon>Petrotogaceae</taxon>
        <taxon>Oceanotoga</taxon>
    </lineage>
</organism>
<dbReference type="GO" id="GO:0055085">
    <property type="term" value="P:transmembrane transport"/>
    <property type="evidence" value="ECO:0007669"/>
    <property type="project" value="InterPro"/>
</dbReference>
<evidence type="ECO:0000256" key="6">
    <source>
        <dbReference type="ARBA" id="ARBA00023136"/>
    </source>
</evidence>
<feature type="transmembrane region" description="Helical" evidence="7">
    <location>
        <begin position="78"/>
        <end position="99"/>
    </location>
</feature>
<gene>
    <name evidence="9" type="ORF">C7380_10753</name>
</gene>
<comment type="similarity">
    <text evidence="7">Belongs to the binding-protein-dependent transport system permease family.</text>
</comment>
<evidence type="ECO:0000256" key="1">
    <source>
        <dbReference type="ARBA" id="ARBA00004651"/>
    </source>
</evidence>
<evidence type="ECO:0000256" key="7">
    <source>
        <dbReference type="RuleBase" id="RU363032"/>
    </source>
</evidence>
<evidence type="ECO:0000256" key="2">
    <source>
        <dbReference type="ARBA" id="ARBA00022448"/>
    </source>
</evidence>
<keyword evidence="3" id="KW-1003">Cell membrane</keyword>
<dbReference type="AlphaFoldDB" id="A0AA45C720"/>
<accession>A0AA45C720</accession>
<evidence type="ECO:0000313" key="10">
    <source>
        <dbReference type="Proteomes" id="UP000245921"/>
    </source>
</evidence>
<dbReference type="SUPFAM" id="SSF161098">
    <property type="entry name" value="MetI-like"/>
    <property type="match status" value="1"/>
</dbReference>
<evidence type="ECO:0000256" key="5">
    <source>
        <dbReference type="ARBA" id="ARBA00022989"/>
    </source>
</evidence>
<dbReference type="CDD" id="cd06261">
    <property type="entry name" value="TM_PBP2"/>
    <property type="match status" value="1"/>
</dbReference>
<feature type="transmembrane region" description="Helical" evidence="7">
    <location>
        <begin position="163"/>
        <end position="186"/>
    </location>
</feature>
<reference evidence="9 10" key="1">
    <citation type="submission" date="2018-05" db="EMBL/GenBank/DDBJ databases">
        <title>Genomic Encyclopedia of Type Strains, Phase IV (KMG-IV): sequencing the most valuable type-strain genomes for metagenomic binning, comparative biology and taxonomic classification.</title>
        <authorList>
            <person name="Goeker M."/>
        </authorList>
    </citation>
    <scope>NUCLEOTIDE SEQUENCE [LARGE SCALE GENOMIC DNA]</scope>
    <source>
        <strain evidence="9 10">DSM 24906</strain>
    </source>
</reference>
<evidence type="ECO:0000259" key="8">
    <source>
        <dbReference type="PROSITE" id="PS50928"/>
    </source>
</evidence>
<evidence type="ECO:0000256" key="4">
    <source>
        <dbReference type="ARBA" id="ARBA00022692"/>
    </source>
</evidence>
<evidence type="ECO:0000256" key="3">
    <source>
        <dbReference type="ARBA" id="ARBA00022475"/>
    </source>
</evidence>
<feature type="transmembrane region" description="Helical" evidence="7">
    <location>
        <begin position="111"/>
        <end position="131"/>
    </location>
</feature>
<feature type="transmembrane region" description="Helical" evidence="7">
    <location>
        <begin position="12"/>
        <end position="33"/>
    </location>
</feature>
<dbReference type="PROSITE" id="PS50928">
    <property type="entry name" value="ABC_TM1"/>
    <property type="match status" value="1"/>
</dbReference>
<dbReference type="InterPro" id="IPR000515">
    <property type="entry name" value="MetI-like"/>
</dbReference>
<name>A0AA45C720_9BACT</name>
<feature type="transmembrane region" description="Helical" evidence="7">
    <location>
        <begin position="272"/>
        <end position="291"/>
    </location>
</feature>
<dbReference type="GO" id="GO:0005886">
    <property type="term" value="C:plasma membrane"/>
    <property type="evidence" value="ECO:0007669"/>
    <property type="project" value="UniProtKB-SubCell"/>
</dbReference>
<dbReference type="PANTHER" id="PTHR43005">
    <property type="entry name" value="BLR7065 PROTEIN"/>
    <property type="match status" value="1"/>
</dbReference>
<keyword evidence="4 7" id="KW-0812">Transmembrane</keyword>
<dbReference type="Pfam" id="PF00528">
    <property type="entry name" value="BPD_transp_1"/>
    <property type="match status" value="1"/>
</dbReference>
<comment type="subcellular location">
    <subcellularLocation>
        <location evidence="1 7">Cell membrane</location>
        <topology evidence="1 7">Multi-pass membrane protein</topology>
    </subcellularLocation>
</comment>
<dbReference type="PANTHER" id="PTHR43005:SF1">
    <property type="entry name" value="SPERMIDINE_PUTRESCINE TRANSPORT SYSTEM PERMEASE PROTEIN"/>
    <property type="match status" value="1"/>
</dbReference>
<evidence type="ECO:0000313" key="9">
    <source>
        <dbReference type="EMBL" id="PWJ95098.1"/>
    </source>
</evidence>
<proteinExistence type="inferred from homology"/>
<keyword evidence="6 7" id="KW-0472">Membrane</keyword>
<keyword evidence="5 7" id="KW-1133">Transmembrane helix</keyword>
<comment type="caution">
    <text evidence="9">The sequence shown here is derived from an EMBL/GenBank/DDBJ whole genome shotgun (WGS) entry which is preliminary data.</text>
</comment>
<dbReference type="EMBL" id="QGGI01000007">
    <property type="protein sequence ID" value="PWJ95098.1"/>
    <property type="molecule type" value="Genomic_DNA"/>
</dbReference>
<feature type="domain" description="ABC transmembrane type-1" evidence="8">
    <location>
        <begin position="74"/>
        <end position="288"/>
    </location>
</feature>
<keyword evidence="10" id="KW-1185">Reference proteome</keyword>
<dbReference type="InterPro" id="IPR035906">
    <property type="entry name" value="MetI-like_sf"/>
</dbReference>
<sequence>MLKKSHTQKNKFLIYILIPAFLFLGLFIYFPVIKGIFISFKNYTLFDLSNTQFNNFQNFKNIFTDQNFRFIQILFNTIIWVVISLLFQFILGFILALLMKKPFKGRGLYSALVFYPWALSGFAIGLIWAWMFNGQFGVINDILLKLGLINSNIGFLSNPKIAMISVIVVNIWYGVPFFAIMLLAALQSVPNELYEAAKIDGAGPVKQLFSITIPYIKPTIISTTLLRTIWIMNFPDIIYAMTNGGPANSTNILATQMINKILKFYDYGQGSAYGVVIIAILLTYAIIYLKISSKKGNDNI</sequence>
<dbReference type="Gene3D" id="1.10.3720.10">
    <property type="entry name" value="MetI-like"/>
    <property type="match status" value="1"/>
</dbReference>
<dbReference type="RefSeq" id="WP_109604633.1">
    <property type="nucleotide sequence ID" value="NZ_JAMHJO010000002.1"/>
</dbReference>